<evidence type="ECO:0000313" key="7">
    <source>
        <dbReference type="EMBL" id="WPC21805.1"/>
    </source>
</evidence>
<evidence type="ECO:0000256" key="3">
    <source>
        <dbReference type="ARBA" id="ARBA00047806"/>
    </source>
</evidence>
<comment type="catalytic activity">
    <reaction evidence="4 5">
        <text>[thioredoxin]-disulfide + L-methionine + H2O = L-methionine (S)-S-oxide + [thioredoxin]-dithiol</text>
        <dbReference type="Rhea" id="RHEA:19993"/>
        <dbReference type="Rhea" id="RHEA-COMP:10698"/>
        <dbReference type="Rhea" id="RHEA-COMP:10700"/>
        <dbReference type="ChEBI" id="CHEBI:15377"/>
        <dbReference type="ChEBI" id="CHEBI:29950"/>
        <dbReference type="ChEBI" id="CHEBI:50058"/>
        <dbReference type="ChEBI" id="CHEBI:57844"/>
        <dbReference type="ChEBI" id="CHEBI:58772"/>
        <dbReference type="EC" id="1.8.4.11"/>
    </reaction>
</comment>
<dbReference type="Gene3D" id="3.30.1060.10">
    <property type="entry name" value="Peptide methionine sulphoxide reductase MsrA"/>
    <property type="match status" value="1"/>
</dbReference>
<evidence type="ECO:0000313" key="8">
    <source>
        <dbReference type="Proteomes" id="UP001302696"/>
    </source>
</evidence>
<dbReference type="GO" id="GO:0008113">
    <property type="term" value="F:peptide-methionine (S)-S-oxide reductase activity"/>
    <property type="evidence" value="ECO:0007669"/>
    <property type="project" value="UniProtKB-EC"/>
</dbReference>
<dbReference type="PANTHER" id="PTHR43774">
    <property type="entry name" value="PEPTIDE METHIONINE SULFOXIDE REDUCTASE"/>
    <property type="match status" value="1"/>
</dbReference>
<dbReference type="InterPro" id="IPR015046">
    <property type="entry name" value="LciA_Immunity-like"/>
</dbReference>
<evidence type="ECO:0000256" key="5">
    <source>
        <dbReference type="HAMAP-Rule" id="MF_01401"/>
    </source>
</evidence>
<keyword evidence="2 5" id="KW-0560">Oxidoreductase</keyword>
<organism evidence="7 8">
    <name type="scientific">Pediococcus inopinatus</name>
    <dbReference type="NCBI Taxonomy" id="114090"/>
    <lineage>
        <taxon>Bacteria</taxon>
        <taxon>Bacillati</taxon>
        <taxon>Bacillota</taxon>
        <taxon>Bacilli</taxon>
        <taxon>Lactobacillales</taxon>
        <taxon>Lactobacillaceae</taxon>
        <taxon>Pediococcus</taxon>
    </lineage>
</organism>
<dbReference type="EC" id="1.8.4.11" evidence="5"/>
<evidence type="ECO:0000256" key="1">
    <source>
        <dbReference type="ARBA" id="ARBA00005591"/>
    </source>
</evidence>
<sequence length="279" mass="32373">MKLDEQTTLSDIYNLILNPATRDWERTQLLAMKNAVETGAPFTPELEHLEVALRPLAWRDNLTPDVADFYSRITDSPEKATHFNVIKHQNLDDPHYERAVFAGVCFWCMVEPFETRPGIISVLSGYIGGHVDKPTYDQVTSQQTGHVEAVEIVFNNQIVKYADLVELYWQITDPTDNMGQINDRGDEYRPIIFVQNTQQQKIAEASKQALSASGKYKKPIVTEILPATKFWPAENFHQEFYKKNPVRYKRMEHARQQYLAMQQFRGTLRMYLSKARKKK</sequence>
<evidence type="ECO:0000256" key="2">
    <source>
        <dbReference type="ARBA" id="ARBA00023002"/>
    </source>
</evidence>
<dbReference type="HAMAP" id="MF_01401">
    <property type="entry name" value="MsrA"/>
    <property type="match status" value="1"/>
</dbReference>
<feature type="active site" evidence="5">
    <location>
        <position position="105"/>
    </location>
</feature>
<comment type="catalytic activity">
    <reaction evidence="3 5">
        <text>L-methionyl-[protein] + [thioredoxin]-disulfide + H2O = L-methionyl-(S)-S-oxide-[protein] + [thioredoxin]-dithiol</text>
        <dbReference type="Rhea" id="RHEA:14217"/>
        <dbReference type="Rhea" id="RHEA-COMP:10698"/>
        <dbReference type="Rhea" id="RHEA-COMP:10700"/>
        <dbReference type="Rhea" id="RHEA-COMP:12313"/>
        <dbReference type="Rhea" id="RHEA-COMP:12315"/>
        <dbReference type="ChEBI" id="CHEBI:15377"/>
        <dbReference type="ChEBI" id="CHEBI:16044"/>
        <dbReference type="ChEBI" id="CHEBI:29950"/>
        <dbReference type="ChEBI" id="CHEBI:44120"/>
        <dbReference type="ChEBI" id="CHEBI:50058"/>
        <dbReference type="EC" id="1.8.4.11"/>
    </reaction>
</comment>
<dbReference type="CDD" id="cd21059">
    <property type="entry name" value="LciA-like"/>
    <property type="match status" value="1"/>
</dbReference>
<dbReference type="Pfam" id="PF01625">
    <property type="entry name" value="PMSR"/>
    <property type="match status" value="1"/>
</dbReference>
<dbReference type="SUPFAM" id="SSF55068">
    <property type="entry name" value="Peptide methionine sulfoxide reductase"/>
    <property type="match status" value="1"/>
</dbReference>
<proteinExistence type="inferred from homology"/>
<dbReference type="EMBL" id="CP104778">
    <property type="protein sequence ID" value="WPC21805.1"/>
    <property type="molecule type" value="Genomic_DNA"/>
</dbReference>
<comment type="similarity">
    <text evidence="1 5">Belongs to the MsrA Met sulfoxide reductase family.</text>
</comment>
<evidence type="ECO:0000256" key="4">
    <source>
        <dbReference type="ARBA" id="ARBA00048782"/>
    </source>
</evidence>
<gene>
    <name evidence="5 7" type="primary">msrA</name>
    <name evidence="7" type="ORF">N6G96_00875</name>
</gene>
<evidence type="ECO:0000259" key="6">
    <source>
        <dbReference type="Pfam" id="PF01625"/>
    </source>
</evidence>
<dbReference type="PANTHER" id="PTHR43774:SF1">
    <property type="entry name" value="PEPTIDE METHIONINE SULFOXIDE REDUCTASE MSRA 2"/>
    <property type="match status" value="1"/>
</dbReference>
<feature type="domain" description="Peptide methionine sulphoxide reductase MsrA" evidence="6">
    <location>
        <begin position="99"/>
        <end position="249"/>
    </location>
</feature>
<dbReference type="RefSeq" id="WP_323709049.1">
    <property type="nucleotide sequence ID" value="NZ_CP104778.1"/>
</dbReference>
<dbReference type="InterPro" id="IPR036509">
    <property type="entry name" value="Met_Sox_Rdtase_MsrA_sf"/>
</dbReference>
<dbReference type="InterPro" id="IPR002569">
    <property type="entry name" value="Met_Sox_Rdtase_MsrA_dom"/>
</dbReference>
<dbReference type="NCBIfam" id="TIGR00401">
    <property type="entry name" value="msrA"/>
    <property type="match status" value="1"/>
</dbReference>
<reference evidence="8" key="1">
    <citation type="submission" date="2024-06" db="EMBL/GenBank/DDBJ databases">
        <authorList>
            <person name="Chang H.C."/>
            <person name="Mun S.Y."/>
        </authorList>
    </citation>
    <scope>NUCLEOTIDE SEQUENCE [LARGE SCALE GENOMIC DNA]</scope>
    <source>
        <strain evidence="8">KT1</strain>
    </source>
</reference>
<dbReference type="Proteomes" id="UP001302696">
    <property type="component" value="Chromosome"/>
</dbReference>
<accession>A0ABZ0Q495</accession>
<comment type="function">
    <text evidence="5">Has an important function as a repair enzyme for proteins that have been inactivated by oxidation. Catalyzes the reversible oxidation-reduction of methionine sulfoxide in proteins to methionine.</text>
</comment>
<protein>
    <recommendedName>
        <fullName evidence="5">Peptide methionine sulfoxide reductase MsrA</fullName>
        <shortName evidence="5">Protein-methionine-S-oxide reductase</shortName>
        <ecNumber evidence="5">1.8.4.11</ecNumber>
    </recommendedName>
    <alternativeName>
        <fullName evidence="5">Peptide-methionine (S)-S-oxide reductase</fullName>
        <shortName evidence="5">Peptide Met(O) reductase</shortName>
    </alternativeName>
</protein>
<name>A0ABZ0Q495_9LACO</name>
<keyword evidence="8" id="KW-1185">Reference proteome</keyword>
<dbReference type="Pfam" id="PF08951">
    <property type="entry name" value="EntA_Immun"/>
    <property type="match status" value="1"/>
</dbReference>